<sequence>KGRKSESVGAGFGLVFWAISTSGQLLRTSVIFGSGIQLRPGEPEADADAEEDDSVNEVTVENIRPRPQGSSPVYEYSIEEEYFNKKLQEDTENEKYSTDKQKMSHSQESMEVTLKTEVESGASGFSVTGGGNEGIFVKQVLKGSSASKIFSLREGDQLLSATIFFDNIKYEDALKILQYSEPYKVQFSLKRKLVGKEDLEKIHSTAQHKKEKINQEKELNEKIPGATLE</sequence>
<comment type="subcellular location">
    <subcellularLocation>
        <location evidence="1">Nucleus</location>
    </subcellularLocation>
</comment>
<evidence type="ECO:0000256" key="1">
    <source>
        <dbReference type="ARBA" id="ARBA00004123"/>
    </source>
</evidence>
<gene>
    <name evidence="5" type="ORF">G0U57_019567</name>
</gene>
<dbReference type="OrthoDB" id="447516at2759"/>
<dbReference type="GO" id="GO:0005737">
    <property type="term" value="C:cytoplasm"/>
    <property type="evidence" value="ECO:0007669"/>
    <property type="project" value="TreeGrafter"/>
</dbReference>
<dbReference type="GO" id="GO:0005634">
    <property type="term" value="C:nucleus"/>
    <property type="evidence" value="ECO:0007669"/>
    <property type="project" value="UniProtKB-SubCell"/>
</dbReference>
<keyword evidence="6" id="KW-1185">Reference proteome</keyword>
<dbReference type="Proteomes" id="UP000765507">
    <property type="component" value="Unassembled WGS sequence"/>
</dbReference>
<evidence type="ECO:0000313" key="5">
    <source>
        <dbReference type="EMBL" id="KAG6933260.1"/>
    </source>
</evidence>
<protein>
    <submittedName>
        <fullName evidence="5">AHNAK nucleoprotein 2</fullName>
    </submittedName>
</protein>
<dbReference type="SMART" id="SM00228">
    <property type="entry name" value="PDZ"/>
    <property type="match status" value="1"/>
</dbReference>
<evidence type="ECO:0000256" key="2">
    <source>
        <dbReference type="ARBA" id="ARBA00023242"/>
    </source>
</evidence>
<dbReference type="PANTHER" id="PTHR23348">
    <property type="entry name" value="PERIAXIN/AHNAK"/>
    <property type="match status" value="1"/>
</dbReference>
<dbReference type="AlphaFoldDB" id="A0A8T1SXC1"/>
<dbReference type="Gene3D" id="2.30.42.10">
    <property type="match status" value="1"/>
</dbReference>
<dbReference type="PROSITE" id="PS50106">
    <property type="entry name" value="PDZ"/>
    <property type="match status" value="1"/>
</dbReference>
<reference evidence="5 6" key="1">
    <citation type="journal article" date="2020" name="G3 (Bethesda)">
        <title>Draft Genome of the Common Snapping Turtle, Chelydra serpentina, a Model for Phenotypic Plasticity in Reptiles.</title>
        <authorList>
            <person name="Das D."/>
            <person name="Singh S.K."/>
            <person name="Bierstedt J."/>
            <person name="Erickson A."/>
            <person name="Galli G.L.J."/>
            <person name="Crossley D.A. 2nd"/>
            <person name="Rhen T."/>
        </authorList>
    </citation>
    <scope>NUCLEOTIDE SEQUENCE [LARGE SCALE GENOMIC DNA]</scope>
    <source>
        <strain evidence="5">KW</strain>
    </source>
</reference>
<feature type="non-terminal residue" evidence="5">
    <location>
        <position position="1"/>
    </location>
</feature>
<feature type="compositionally biased region" description="Basic and acidic residues" evidence="3">
    <location>
        <begin position="212"/>
        <end position="221"/>
    </location>
</feature>
<keyword evidence="2" id="KW-0539">Nucleus</keyword>
<comment type="caution">
    <text evidence="5">The sequence shown here is derived from an EMBL/GenBank/DDBJ whole genome shotgun (WGS) entry which is preliminary data.</text>
</comment>
<dbReference type="CDD" id="cd00136">
    <property type="entry name" value="PDZ_canonical"/>
    <property type="match status" value="1"/>
</dbReference>
<dbReference type="Pfam" id="PF00595">
    <property type="entry name" value="PDZ"/>
    <property type="match status" value="1"/>
</dbReference>
<dbReference type="InterPro" id="IPR036034">
    <property type="entry name" value="PDZ_sf"/>
</dbReference>
<feature type="non-terminal residue" evidence="5">
    <location>
        <position position="229"/>
    </location>
</feature>
<dbReference type="SUPFAM" id="SSF50156">
    <property type="entry name" value="PDZ domain-like"/>
    <property type="match status" value="1"/>
</dbReference>
<proteinExistence type="predicted"/>
<dbReference type="InterPro" id="IPR001478">
    <property type="entry name" value="PDZ"/>
</dbReference>
<evidence type="ECO:0000313" key="6">
    <source>
        <dbReference type="Proteomes" id="UP000765507"/>
    </source>
</evidence>
<evidence type="ECO:0000259" key="4">
    <source>
        <dbReference type="PROSITE" id="PS50106"/>
    </source>
</evidence>
<organism evidence="5 6">
    <name type="scientific">Chelydra serpentina</name>
    <name type="common">Snapping turtle</name>
    <name type="synonym">Testudo serpentina</name>
    <dbReference type="NCBI Taxonomy" id="8475"/>
    <lineage>
        <taxon>Eukaryota</taxon>
        <taxon>Metazoa</taxon>
        <taxon>Chordata</taxon>
        <taxon>Craniata</taxon>
        <taxon>Vertebrata</taxon>
        <taxon>Euteleostomi</taxon>
        <taxon>Archelosauria</taxon>
        <taxon>Testudinata</taxon>
        <taxon>Testudines</taxon>
        <taxon>Cryptodira</taxon>
        <taxon>Durocryptodira</taxon>
        <taxon>Americhelydia</taxon>
        <taxon>Chelydroidea</taxon>
        <taxon>Chelydridae</taxon>
        <taxon>Chelydra</taxon>
    </lineage>
</organism>
<accession>A0A8T1SXC1</accession>
<dbReference type="FunFam" id="2.30.42.10:FF:000225">
    <property type="entry name" value="AHNAK2 isoform 1"/>
    <property type="match status" value="1"/>
</dbReference>
<dbReference type="EMBL" id="JAHGAV010000078">
    <property type="protein sequence ID" value="KAG6933260.1"/>
    <property type="molecule type" value="Genomic_DNA"/>
</dbReference>
<dbReference type="PANTHER" id="PTHR23348:SF16">
    <property type="entry name" value="LEUCINE RICH REPEAT FAMILY PROTEIN"/>
    <property type="match status" value="1"/>
</dbReference>
<dbReference type="GO" id="GO:0043484">
    <property type="term" value="P:regulation of RNA splicing"/>
    <property type="evidence" value="ECO:0007669"/>
    <property type="project" value="TreeGrafter"/>
</dbReference>
<evidence type="ECO:0000256" key="3">
    <source>
        <dbReference type="SAM" id="MobiDB-lite"/>
    </source>
</evidence>
<feature type="region of interest" description="Disordered" evidence="3">
    <location>
        <begin position="205"/>
        <end position="229"/>
    </location>
</feature>
<feature type="region of interest" description="Disordered" evidence="3">
    <location>
        <begin position="87"/>
        <end position="107"/>
    </location>
</feature>
<name>A0A8T1SXC1_CHESE</name>
<feature type="domain" description="PDZ" evidence="4">
    <location>
        <begin position="111"/>
        <end position="178"/>
    </location>
</feature>
<dbReference type="InterPro" id="IPR052082">
    <property type="entry name" value="Myelin_sheath_structural"/>
</dbReference>
<feature type="compositionally biased region" description="Basic and acidic residues" evidence="3">
    <location>
        <begin position="87"/>
        <end position="102"/>
    </location>
</feature>